<dbReference type="InterPro" id="IPR035328">
    <property type="entry name" value="DUF3048_C"/>
</dbReference>
<dbReference type="InterPro" id="IPR023158">
    <property type="entry name" value="YerB-like_sf"/>
</dbReference>
<feature type="domain" description="DUF3048" evidence="1">
    <location>
        <begin position="80"/>
        <end position="241"/>
    </location>
</feature>
<reference evidence="4" key="1">
    <citation type="submission" date="2017-09" db="EMBL/GenBank/DDBJ databases">
        <title>Depth-based differentiation of microbial function through sediment-hosted aquifers and enrichment of novel symbionts in the deep terrestrial subsurface.</title>
        <authorList>
            <person name="Probst A.J."/>
            <person name="Ladd B."/>
            <person name="Jarett J.K."/>
            <person name="Geller-Mcgrath D.E."/>
            <person name="Sieber C.M.K."/>
            <person name="Emerson J.B."/>
            <person name="Anantharaman K."/>
            <person name="Thomas B.C."/>
            <person name="Malmstrom R."/>
            <person name="Stieglmeier M."/>
            <person name="Klingl A."/>
            <person name="Woyke T."/>
            <person name="Ryan C.M."/>
            <person name="Banfield J.F."/>
        </authorList>
    </citation>
    <scope>NUCLEOTIDE SEQUENCE [LARGE SCALE GENOMIC DNA]</scope>
</reference>
<comment type="caution">
    <text evidence="3">The sequence shown here is derived from an EMBL/GenBank/DDBJ whole genome shotgun (WGS) entry which is preliminary data.</text>
</comment>
<sequence length="402" mass="45642">MIKEKRNILIIAAVIVYLFSTGVSYAAYNFWGQGNSQIISPLPGDEESEGGRFVLDTSGPRDQECSLNGAYFTKAEREVWEKRRPLTVMIENHQESRPQSGLSQADIIYEAVAEGGITRFLAVFYCGAAAGSLEPYNIGPVRSARTYFLDWASEYGDYPLYNHVGGAGQCNDSTVYEDAKALCQISEYGWKDKGSWGDMDQFALPYTACRREPERTGQTRATEHTLYCNNFNLWEIAAQRGLTNKTQKTGNSWDENFRSWPFKEEANLNDRGEISPKFSFWNSQSAYDVSWQYNKEKNIYERLNGGQPHKDFLSDQQLTAKVVVVQFAREQGSVDEHKHLIYQTTGSGQAIVFQDGQVIKGTWKKESRLARTRFFDGSGREIRFNRGQIWIEVLPAGNKVAY</sequence>
<dbReference type="SUPFAM" id="SSF159774">
    <property type="entry name" value="YerB-like"/>
    <property type="match status" value="1"/>
</dbReference>
<feature type="domain" description="DUF3048" evidence="2">
    <location>
        <begin position="284"/>
        <end position="391"/>
    </location>
</feature>
<evidence type="ECO:0000313" key="4">
    <source>
        <dbReference type="Proteomes" id="UP000231282"/>
    </source>
</evidence>
<organism evidence="3 4">
    <name type="scientific">Candidatus Shapirobacteria bacterium CG09_land_8_20_14_0_10_38_17</name>
    <dbReference type="NCBI Taxonomy" id="1974884"/>
    <lineage>
        <taxon>Bacteria</taxon>
        <taxon>Candidatus Shapironibacteriota</taxon>
    </lineage>
</organism>
<evidence type="ECO:0000259" key="2">
    <source>
        <dbReference type="Pfam" id="PF17479"/>
    </source>
</evidence>
<dbReference type="EMBL" id="PEZH01000042">
    <property type="protein sequence ID" value="PIS15016.1"/>
    <property type="molecule type" value="Genomic_DNA"/>
</dbReference>
<proteinExistence type="predicted"/>
<dbReference type="Pfam" id="PF11258">
    <property type="entry name" value="DUF3048"/>
    <property type="match status" value="1"/>
</dbReference>
<dbReference type="Gene3D" id="3.50.90.10">
    <property type="entry name" value="YerB-like"/>
    <property type="match status" value="1"/>
</dbReference>
<dbReference type="Pfam" id="PF17479">
    <property type="entry name" value="DUF3048_C"/>
    <property type="match status" value="1"/>
</dbReference>
<accession>A0A2H0WQT9</accession>
<protein>
    <recommendedName>
        <fullName evidence="5">DUF3048 domain-containing protein</fullName>
    </recommendedName>
</protein>
<evidence type="ECO:0008006" key="5">
    <source>
        <dbReference type="Google" id="ProtNLM"/>
    </source>
</evidence>
<dbReference type="InterPro" id="IPR021416">
    <property type="entry name" value="DUF3048_N"/>
</dbReference>
<dbReference type="AlphaFoldDB" id="A0A2H0WQT9"/>
<evidence type="ECO:0000259" key="1">
    <source>
        <dbReference type="Pfam" id="PF11258"/>
    </source>
</evidence>
<dbReference type="Proteomes" id="UP000231282">
    <property type="component" value="Unassembled WGS sequence"/>
</dbReference>
<evidence type="ECO:0000313" key="3">
    <source>
        <dbReference type="EMBL" id="PIS15016.1"/>
    </source>
</evidence>
<name>A0A2H0WQT9_9BACT</name>
<gene>
    <name evidence="3" type="ORF">COT63_02140</name>
</gene>